<comment type="caution">
    <text evidence="2">The sequence shown here is derived from an EMBL/GenBank/DDBJ whole genome shotgun (WGS) entry which is preliminary data.</text>
</comment>
<name>A0A369JKZ0_HYPMA</name>
<accession>A0A369JKZ0</accession>
<keyword evidence="1" id="KW-0812">Transmembrane</keyword>
<dbReference type="InParanoid" id="A0A369JKZ0"/>
<dbReference type="EMBL" id="LUEZ02000049">
    <property type="protein sequence ID" value="RDB22518.1"/>
    <property type="molecule type" value="Genomic_DNA"/>
</dbReference>
<dbReference type="AlphaFoldDB" id="A0A369JKZ0"/>
<sequence>MTYDVMPSLYVSFTWRRILRLLPYSRYLTIMCLLHLAPYSSSYFLFPLSNYREFHLRASNINSVIKQSNRSSGVVGVSIFHCHYPKCATPFHFNVLFATKDIATNTLIRHLNL</sequence>
<feature type="transmembrane region" description="Helical" evidence="1">
    <location>
        <begin position="24"/>
        <end position="46"/>
    </location>
</feature>
<evidence type="ECO:0000313" key="3">
    <source>
        <dbReference type="Proteomes" id="UP000076154"/>
    </source>
</evidence>
<keyword evidence="1" id="KW-1133">Transmembrane helix</keyword>
<keyword evidence="1" id="KW-0472">Membrane</keyword>
<proteinExistence type="predicted"/>
<reference evidence="2" key="1">
    <citation type="submission" date="2018-04" db="EMBL/GenBank/DDBJ databases">
        <title>Whole genome sequencing of Hypsizygus marmoreus.</title>
        <authorList>
            <person name="Choi I.-G."/>
            <person name="Min B."/>
            <person name="Kim J.-G."/>
            <person name="Kim S."/>
            <person name="Oh Y.-L."/>
            <person name="Kong W.-S."/>
            <person name="Park H."/>
            <person name="Jeong J."/>
            <person name="Song E.-S."/>
        </authorList>
    </citation>
    <scope>NUCLEOTIDE SEQUENCE [LARGE SCALE GENOMIC DNA]</scope>
    <source>
        <strain evidence="2">51987-8</strain>
    </source>
</reference>
<keyword evidence="3" id="KW-1185">Reference proteome</keyword>
<organism evidence="2 3">
    <name type="scientific">Hypsizygus marmoreus</name>
    <name type="common">White beech mushroom</name>
    <name type="synonym">Agaricus marmoreus</name>
    <dbReference type="NCBI Taxonomy" id="39966"/>
    <lineage>
        <taxon>Eukaryota</taxon>
        <taxon>Fungi</taxon>
        <taxon>Dikarya</taxon>
        <taxon>Basidiomycota</taxon>
        <taxon>Agaricomycotina</taxon>
        <taxon>Agaricomycetes</taxon>
        <taxon>Agaricomycetidae</taxon>
        <taxon>Agaricales</taxon>
        <taxon>Tricholomatineae</taxon>
        <taxon>Lyophyllaceae</taxon>
        <taxon>Hypsizygus</taxon>
    </lineage>
</organism>
<evidence type="ECO:0000256" key="1">
    <source>
        <dbReference type="SAM" id="Phobius"/>
    </source>
</evidence>
<gene>
    <name evidence="2" type="ORF">Hypma_010171</name>
</gene>
<evidence type="ECO:0000313" key="2">
    <source>
        <dbReference type="EMBL" id="RDB22518.1"/>
    </source>
</evidence>
<dbReference type="Proteomes" id="UP000076154">
    <property type="component" value="Unassembled WGS sequence"/>
</dbReference>
<protein>
    <submittedName>
        <fullName evidence="2">Uncharacterized protein</fullName>
    </submittedName>
</protein>